<dbReference type="Proteomes" id="UP000245678">
    <property type="component" value="Unassembled WGS sequence"/>
</dbReference>
<gene>
    <name evidence="2" type="ORF">LX99_02356</name>
</gene>
<protein>
    <recommendedName>
        <fullName evidence="4">PH (Pleckstrin Homology) domain-containing protein</fullName>
    </recommendedName>
</protein>
<dbReference type="EMBL" id="QGHA01000003">
    <property type="protein sequence ID" value="PWK78512.1"/>
    <property type="molecule type" value="Genomic_DNA"/>
</dbReference>
<keyword evidence="1" id="KW-0472">Membrane</keyword>
<dbReference type="AlphaFoldDB" id="A0A316HU71"/>
<proteinExistence type="predicted"/>
<feature type="transmembrane region" description="Helical" evidence="1">
    <location>
        <begin position="52"/>
        <end position="70"/>
    </location>
</feature>
<keyword evidence="1" id="KW-1133">Transmembrane helix</keyword>
<sequence>MTAHSPIQIPLNKTKIIKGALGSVAFVAICTWILAFQPHIGNPVFDNILVKYGVTCLGIVFFGFTAFFYVKKLSDKKPGLVIDSNGIFDNTGASSVGLIPWDDITAFGIEGVMNQRFLIVGLKNPEQYIEMQTNRLKKKSFDFNYKNYGSPIAIGASTIDYNLSQLAAELNARLNNDTAKL</sequence>
<evidence type="ECO:0000256" key="1">
    <source>
        <dbReference type="SAM" id="Phobius"/>
    </source>
</evidence>
<evidence type="ECO:0000313" key="2">
    <source>
        <dbReference type="EMBL" id="PWK78512.1"/>
    </source>
</evidence>
<keyword evidence="3" id="KW-1185">Reference proteome</keyword>
<evidence type="ECO:0008006" key="4">
    <source>
        <dbReference type="Google" id="ProtNLM"/>
    </source>
</evidence>
<comment type="caution">
    <text evidence="2">The sequence shown here is derived from an EMBL/GenBank/DDBJ whole genome shotgun (WGS) entry which is preliminary data.</text>
</comment>
<dbReference type="NCBIfam" id="NF041635">
    <property type="entry name" value="STM3941_fam"/>
    <property type="match status" value="1"/>
</dbReference>
<accession>A0A316HU71</accession>
<reference evidence="2 3" key="1">
    <citation type="submission" date="2018-05" db="EMBL/GenBank/DDBJ databases">
        <title>Genomic Encyclopedia of Archaeal and Bacterial Type Strains, Phase II (KMG-II): from individual species to whole genera.</title>
        <authorList>
            <person name="Goeker M."/>
        </authorList>
    </citation>
    <scope>NUCLEOTIDE SEQUENCE [LARGE SCALE GENOMIC DNA]</scope>
    <source>
        <strain evidence="2 3">DSM 19975</strain>
    </source>
</reference>
<name>A0A316HU71_9SPHI</name>
<organism evidence="2 3">
    <name type="scientific">Mucilaginibacter oryzae</name>
    <dbReference type="NCBI Taxonomy" id="468058"/>
    <lineage>
        <taxon>Bacteria</taxon>
        <taxon>Pseudomonadati</taxon>
        <taxon>Bacteroidota</taxon>
        <taxon>Sphingobacteriia</taxon>
        <taxon>Sphingobacteriales</taxon>
        <taxon>Sphingobacteriaceae</taxon>
        <taxon>Mucilaginibacter</taxon>
    </lineage>
</organism>
<evidence type="ECO:0000313" key="3">
    <source>
        <dbReference type="Proteomes" id="UP000245678"/>
    </source>
</evidence>
<keyword evidence="1" id="KW-0812">Transmembrane</keyword>
<dbReference type="RefSeq" id="WP_109608035.1">
    <property type="nucleotide sequence ID" value="NZ_QGHA01000003.1"/>
</dbReference>
<feature type="transmembrane region" description="Helical" evidence="1">
    <location>
        <begin position="20"/>
        <end position="40"/>
    </location>
</feature>
<dbReference type="InterPro" id="IPR048136">
    <property type="entry name" value="STM3941-like"/>
</dbReference>